<evidence type="ECO:0000256" key="1">
    <source>
        <dbReference type="ARBA" id="ARBA00022670"/>
    </source>
</evidence>
<organism evidence="7 8">
    <name type="scientific">Dendrobium nobile</name>
    <name type="common">Orchid</name>
    <dbReference type="NCBI Taxonomy" id="94219"/>
    <lineage>
        <taxon>Eukaryota</taxon>
        <taxon>Viridiplantae</taxon>
        <taxon>Streptophyta</taxon>
        <taxon>Embryophyta</taxon>
        <taxon>Tracheophyta</taxon>
        <taxon>Spermatophyta</taxon>
        <taxon>Magnoliopsida</taxon>
        <taxon>Liliopsida</taxon>
        <taxon>Asparagales</taxon>
        <taxon>Orchidaceae</taxon>
        <taxon>Epidendroideae</taxon>
        <taxon>Malaxideae</taxon>
        <taxon>Dendrobiinae</taxon>
        <taxon>Dendrobium</taxon>
    </lineage>
</organism>
<dbReference type="Pfam" id="PF00665">
    <property type="entry name" value="rve"/>
    <property type="match status" value="1"/>
</dbReference>
<dbReference type="PROSITE" id="PS50994">
    <property type="entry name" value="INTEGRASE"/>
    <property type="match status" value="1"/>
</dbReference>
<dbReference type="Pfam" id="PF14223">
    <property type="entry name" value="Retrotran_gag_2"/>
    <property type="match status" value="1"/>
</dbReference>
<dbReference type="OrthoDB" id="1737296at2759"/>
<evidence type="ECO:0000313" key="7">
    <source>
        <dbReference type="EMBL" id="KAI0500239.1"/>
    </source>
</evidence>
<dbReference type="Pfam" id="PF13976">
    <property type="entry name" value="gag_pre-integrs"/>
    <property type="match status" value="1"/>
</dbReference>
<evidence type="ECO:0000256" key="3">
    <source>
        <dbReference type="ARBA" id="ARBA00022750"/>
    </source>
</evidence>
<dbReference type="Pfam" id="PF07727">
    <property type="entry name" value="RVT_2"/>
    <property type="match status" value="1"/>
</dbReference>
<dbReference type="EMBL" id="JAGYWB010000013">
    <property type="protein sequence ID" value="KAI0500239.1"/>
    <property type="molecule type" value="Genomic_DNA"/>
</dbReference>
<dbReference type="Proteomes" id="UP000829196">
    <property type="component" value="Unassembled WGS sequence"/>
</dbReference>
<dbReference type="PANTHER" id="PTHR42648">
    <property type="entry name" value="TRANSPOSASE, PUTATIVE-RELATED"/>
    <property type="match status" value="1"/>
</dbReference>
<gene>
    <name evidence="7" type="ORF">KFK09_018448</name>
</gene>
<dbReference type="Gene3D" id="3.30.420.10">
    <property type="entry name" value="Ribonuclease H-like superfamily/Ribonuclease H"/>
    <property type="match status" value="1"/>
</dbReference>
<sequence length="1165" mass="130429">MANSSNTSSPSLSSTEETPPSNPPSIPASLKFLMSHLKSVVAQPLNADNHPLWRSHVLKLFKANGYQGFLDGTSPPPSQTTTVDGTTTPNPHYDAWLLQDQNLTAAMYSIISPTILPCVLSAEHCAEIWAILDRRLQSSTRSRIIQLWHELHYLTMKDKTMSQYLLDIKAKVDALAAAGATIPIEEVIHYTLDGLPQTYQAFKTAIRTNRQPLDLDELYTLLCSEELNLAHEATRELQSLQLAGNTTALAATRGRGRGQSSNRGRNSSNTRSNPSNNRDSRTARSAITCQICDKTSHSAVKCWHRHDDNYNSDQPTAALFTSPATNSSTEWFLDSGASSHLTSNPNNLHTSQPYTGNTQVTLGNGHQIPIQNIGNGLLPTPQGSLRLTHLNLVPNLSFNLISVYKLTHDNDCLITFSSHGYELKDRKTRRTLLKGPSINGLYPIRAPHQSANDTSQLALVSIQSVPDLWHRRLGHPSSATLSHLANQDPNICISSFKFLCNSCKMAKSHRLPFNKSQSISSAPFYIIHSDVWGPSPFISNNGYKYYVSFIDDHSKFTWVYPLRQKSEVFAKFLEFQHMLSRQFQAHIKIFRTDGGGEYINKHFQTHLTNQGIIHQFTCPYSPPQNGVAERKHRHITETVRTLIFTASIPNHLWVDTLLTAVYLINRLPSPNTHNKSPYTILYKANPNFSHLKVFGCLCYPWLKPYAAHKLSPLSQPCVFIGYAPNQKGYRCLDIKTNKIYVSPRVVFNETIFPFSQSTDTTITTSPQNLHLPPLLLVPSTSLPFSTHPQTHMPSHHLDRHHTVPTTASSIPQTTQRSSSPASQHSTSINAQTNTNQPAQPVTHPMLTRSKTGHNKPKTIFNLSHIIHTEPTTYNQAVKSEHWRAAMSQEFQALQMQGTWDLVPPNSNQNIVGCKWTYITKLNSDGSIARYKARLVAKGFHQEHGLDYTETFSPVAKIPTIRVLILLALHYNCPIHQLDVSNAFLHGKLSDTVYMQQPQGFQNALHPTYVCKLNKALYGLKQSPREWYATLSTHLQAFEFLISSADPSLLTYKSKSTRLYILIYVDDILLTGNSPTEIDRLLTSLHKQFQMRNLGSLAHFLGIQTVHTKYGILLHQQQYAHRILAKAGMQNAKPVANPSSGKSSINSNPTNKFANPHLYCQLIGSL</sequence>
<dbReference type="GO" id="GO:0004190">
    <property type="term" value="F:aspartic-type endopeptidase activity"/>
    <property type="evidence" value="ECO:0007669"/>
    <property type="project" value="UniProtKB-KW"/>
</dbReference>
<evidence type="ECO:0000256" key="5">
    <source>
        <dbReference type="SAM" id="MobiDB-lite"/>
    </source>
</evidence>
<dbReference type="GO" id="GO:0006508">
    <property type="term" value="P:proteolysis"/>
    <property type="evidence" value="ECO:0007669"/>
    <property type="project" value="UniProtKB-KW"/>
</dbReference>
<dbReference type="Pfam" id="PF25597">
    <property type="entry name" value="SH3_retrovirus"/>
    <property type="match status" value="1"/>
</dbReference>
<dbReference type="InterPro" id="IPR013103">
    <property type="entry name" value="RVT_2"/>
</dbReference>
<feature type="region of interest" description="Disordered" evidence="5">
    <location>
        <begin position="785"/>
        <end position="854"/>
    </location>
</feature>
<dbReference type="AlphaFoldDB" id="A0A8T3AV91"/>
<feature type="domain" description="Integrase catalytic" evidence="6">
    <location>
        <begin position="519"/>
        <end position="685"/>
    </location>
</feature>
<feature type="region of interest" description="Disordered" evidence="5">
    <location>
        <begin position="342"/>
        <end position="363"/>
    </location>
</feature>
<dbReference type="GO" id="GO:0003676">
    <property type="term" value="F:nucleic acid binding"/>
    <property type="evidence" value="ECO:0007669"/>
    <property type="project" value="InterPro"/>
</dbReference>
<evidence type="ECO:0000256" key="4">
    <source>
        <dbReference type="ARBA" id="ARBA00022801"/>
    </source>
</evidence>
<dbReference type="SUPFAM" id="SSF53098">
    <property type="entry name" value="Ribonuclease H-like"/>
    <property type="match status" value="1"/>
</dbReference>
<feature type="compositionally biased region" description="Low complexity" evidence="5">
    <location>
        <begin position="1"/>
        <end position="19"/>
    </location>
</feature>
<dbReference type="InterPro" id="IPR012337">
    <property type="entry name" value="RNaseH-like_sf"/>
</dbReference>
<dbReference type="InterPro" id="IPR057670">
    <property type="entry name" value="SH3_retrovirus"/>
</dbReference>
<keyword evidence="1" id="KW-0645">Protease</keyword>
<keyword evidence="3" id="KW-0064">Aspartyl protease</keyword>
<reference evidence="7" key="1">
    <citation type="journal article" date="2022" name="Front. Genet.">
        <title>Chromosome-Scale Assembly of the Dendrobium nobile Genome Provides Insights Into the Molecular Mechanism of the Biosynthesis of the Medicinal Active Ingredient of Dendrobium.</title>
        <authorList>
            <person name="Xu Q."/>
            <person name="Niu S.-C."/>
            <person name="Li K.-L."/>
            <person name="Zheng P.-J."/>
            <person name="Zhang X.-J."/>
            <person name="Jia Y."/>
            <person name="Liu Y."/>
            <person name="Niu Y.-X."/>
            <person name="Yu L.-H."/>
            <person name="Chen D.-F."/>
            <person name="Zhang G.-Q."/>
        </authorList>
    </citation>
    <scope>NUCLEOTIDE SEQUENCE</scope>
    <source>
        <tissue evidence="7">Leaf</tissue>
    </source>
</reference>
<keyword evidence="2" id="KW-0479">Metal-binding</keyword>
<dbReference type="InterPro" id="IPR054722">
    <property type="entry name" value="PolX-like_BBD"/>
</dbReference>
<evidence type="ECO:0000256" key="2">
    <source>
        <dbReference type="ARBA" id="ARBA00022723"/>
    </source>
</evidence>
<feature type="compositionally biased region" description="Low complexity" evidence="5">
    <location>
        <begin position="258"/>
        <end position="277"/>
    </location>
</feature>
<keyword evidence="8" id="KW-1185">Reference proteome</keyword>
<comment type="caution">
    <text evidence="7">The sequence shown here is derived from an EMBL/GenBank/DDBJ whole genome shotgun (WGS) entry which is preliminary data.</text>
</comment>
<evidence type="ECO:0000313" key="8">
    <source>
        <dbReference type="Proteomes" id="UP000829196"/>
    </source>
</evidence>
<evidence type="ECO:0000259" key="6">
    <source>
        <dbReference type="PROSITE" id="PS50994"/>
    </source>
</evidence>
<feature type="compositionally biased region" description="Polar residues" evidence="5">
    <location>
        <begin position="803"/>
        <end position="839"/>
    </location>
</feature>
<dbReference type="InterPro" id="IPR043502">
    <property type="entry name" value="DNA/RNA_pol_sf"/>
</dbReference>
<dbReference type="SUPFAM" id="SSF56672">
    <property type="entry name" value="DNA/RNA polymerases"/>
    <property type="match status" value="1"/>
</dbReference>
<dbReference type="GO" id="GO:0015074">
    <property type="term" value="P:DNA integration"/>
    <property type="evidence" value="ECO:0007669"/>
    <property type="project" value="InterPro"/>
</dbReference>
<dbReference type="GO" id="GO:0046872">
    <property type="term" value="F:metal ion binding"/>
    <property type="evidence" value="ECO:0007669"/>
    <property type="project" value="UniProtKB-KW"/>
</dbReference>
<feature type="region of interest" description="Disordered" evidence="5">
    <location>
        <begin position="250"/>
        <end position="283"/>
    </location>
</feature>
<dbReference type="InterPro" id="IPR001584">
    <property type="entry name" value="Integrase_cat-core"/>
</dbReference>
<accession>A0A8T3AV91</accession>
<dbReference type="PANTHER" id="PTHR42648:SF26">
    <property type="entry name" value="INTEGRASE CATALYTIC DOMAIN-CONTAINING PROTEIN"/>
    <property type="match status" value="1"/>
</dbReference>
<protein>
    <recommendedName>
        <fullName evidence="6">Integrase catalytic domain-containing protein</fullName>
    </recommendedName>
</protein>
<dbReference type="InterPro" id="IPR039537">
    <property type="entry name" value="Retrotran_Ty1/copia-like"/>
</dbReference>
<dbReference type="Pfam" id="PF22936">
    <property type="entry name" value="Pol_BBD"/>
    <property type="match status" value="1"/>
</dbReference>
<keyword evidence="4" id="KW-0378">Hydrolase</keyword>
<dbReference type="SMR" id="A0A8T3AV91"/>
<proteinExistence type="predicted"/>
<name>A0A8T3AV91_DENNO</name>
<dbReference type="InterPro" id="IPR036397">
    <property type="entry name" value="RNaseH_sf"/>
</dbReference>
<feature type="region of interest" description="Disordered" evidence="5">
    <location>
        <begin position="1"/>
        <end position="27"/>
    </location>
</feature>
<dbReference type="InterPro" id="IPR025724">
    <property type="entry name" value="GAG-pre-integrase_dom"/>
</dbReference>